<name>B0XKM7_CULQU</name>
<feature type="region of interest" description="Disordered" evidence="1">
    <location>
        <begin position="1"/>
        <end position="23"/>
    </location>
</feature>
<dbReference type="AlphaFoldDB" id="B0XKM7"/>
<organism>
    <name type="scientific">Culex quinquefasciatus</name>
    <name type="common">Southern house mosquito</name>
    <name type="synonym">Culex pungens</name>
    <dbReference type="NCBI Taxonomy" id="7176"/>
    <lineage>
        <taxon>Eukaryota</taxon>
        <taxon>Metazoa</taxon>
        <taxon>Ecdysozoa</taxon>
        <taxon>Arthropoda</taxon>
        <taxon>Hexapoda</taxon>
        <taxon>Insecta</taxon>
        <taxon>Pterygota</taxon>
        <taxon>Neoptera</taxon>
        <taxon>Endopterygota</taxon>
        <taxon>Diptera</taxon>
        <taxon>Nematocera</taxon>
        <taxon>Culicoidea</taxon>
        <taxon>Culicidae</taxon>
        <taxon>Culicinae</taxon>
        <taxon>Culicini</taxon>
        <taxon>Culex</taxon>
        <taxon>Culex</taxon>
    </lineage>
</organism>
<accession>B0XKM7</accession>
<proteinExistence type="predicted"/>
<dbReference type="InParanoid" id="B0XKM7"/>
<sequence length="246" mass="27787">MTISPNGHFPERHVPEPGPGSPNARVVLGNGHTRLTRFGEVAINKQRVCDCISASQASSVAGATRSVGVGREKAIRMKATILKSVEDARRACVNGDNRDERDDEKQPVSNAKNRETIAARWQYSIVFVRRALLVGHIQVCVRRALLVGHFQVCVRRILFVGHNRVFVRRALLVGHVERFVRRALLVGHNGIFRFTFRVSAERWKRLRLKAIPEFERQQGPHNLLIITLSENDHVDTVGFAKLSRRI</sequence>
<reference evidence="2" key="1">
    <citation type="submission" date="2007-03" db="EMBL/GenBank/DDBJ databases">
        <title>Annotation of Culex pipiens quinquefasciatus.</title>
        <authorList>
            <consortium name="The Broad Institute Genome Sequencing Platform"/>
            <person name="Atkinson P.W."/>
            <person name="Hemingway J."/>
            <person name="Christensen B.M."/>
            <person name="Higgs S."/>
            <person name="Kodira C."/>
            <person name="Hannick L."/>
            <person name="Megy K."/>
            <person name="O'Leary S."/>
            <person name="Pearson M."/>
            <person name="Haas B.J."/>
            <person name="Mauceli E."/>
            <person name="Wortman J.R."/>
            <person name="Lee N.H."/>
            <person name="Guigo R."/>
            <person name="Stanke M."/>
            <person name="Alvarado L."/>
            <person name="Amedeo P."/>
            <person name="Antoine C.H."/>
            <person name="Arensburger P."/>
            <person name="Bidwell S.L."/>
            <person name="Crawford M."/>
            <person name="Camaro F."/>
            <person name="Devon K."/>
            <person name="Engels R."/>
            <person name="Hammond M."/>
            <person name="Howarth C."/>
            <person name="Koehrsen M."/>
            <person name="Lawson D."/>
            <person name="Montgomery P."/>
            <person name="Nene V."/>
            <person name="Nusbaum C."/>
            <person name="Puiu D."/>
            <person name="Romero-Severson J."/>
            <person name="Severson D.W."/>
            <person name="Shumway M."/>
            <person name="Sisk P."/>
            <person name="Stolte C."/>
            <person name="Zeng Q."/>
            <person name="Eisenstadt E."/>
            <person name="Fraser-Liggett C."/>
            <person name="Strausberg R."/>
            <person name="Galagan J."/>
            <person name="Birren B."/>
            <person name="Collins F.H."/>
        </authorList>
    </citation>
    <scope>NUCLEOTIDE SEQUENCE [LARGE SCALE GENOMIC DNA]</scope>
    <source>
        <strain evidence="2">JHB</strain>
    </source>
</reference>
<protein>
    <submittedName>
        <fullName evidence="2 3">Regulator of chromosome condensation</fullName>
    </submittedName>
</protein>
<dbReference type="HOGENOM" id="CLU_1130044_0_0_1"/>
<evidence type="ECO:0000313" key="3">
    <source>
        <dbReference type="EnsemblMetazoa" id="CPIJ019976-PA"/>
    </source>
</evidence>
<keyword evidence="4" id="KW-1185">Reference proteome</keyword>
<dbReference type="VEuPathDB" id="VectorBase:CPIJ019976"/>
<dbReference type="KEGG" id="cqu:CpipJ_CPIJ019976"/>
<evidence type="ECO:0000256" key="1">
    <source>
        <dbReference type="SAM" id="MobiDB-lite"/>
    </source>
</evidence>
<dbReference type="Proteomes" id="UP000002320">
    <property type="component" value="Unassembled WGS sequence"/>
</dbReference>
<evidence type="ECO:0000313" key="4">
    <source>
        <dbReference type="Proteomes" id="UP000002320"/>
    </source>
</evidence>
<dbReference type="EnsemblMetazoa" id="CPIJ019976-RA">
    <property type="protein sequence ID" value="CPIJ019976-PA"/>
    <property type="gene ID" value="CPIJ019976"/>
</dbReference>
<dbReference type="EMBL" id="DS233906">
    <property type="protein sequence ID" value="EDS32180.1"/>
    <property type="molecule type" value="Genomic_DNA"/>
</dbReference>
<evidence type="ECO:0000313" key="2">
    <source>
        <dbReference type="EMBL" id="EDS32180.1"/>
    </source>
</evidence>
<reference evidence="3" key="2">
    <citation type="submission" date="2020-05" db="UniProtKB">
        <authorList>
            <consortium name="EnsemblMetazoa"/>
        </authorList>
    </citation>
    <scope>IDENTIFICATION</scope>
    <source>
        <strain evidence="3">JHB</strain>
    </source>
</reference>
<gene>
    <name evidence="3" type="primary">6054253</name>
    <name evidence="2" type="ORF">CpipJ_CPIJ019976</name>
</gene>